<reference evidence="9" key="1">
    <citation type="submission" date="2021-02" db="EMBL/GenBank/DDBJ databases">
        <authorList>
            <person name="Nowell W R."/>
        </authorList>
    </citation>
    <scope>NUCLEOTIDE SEQUENCE</scope>
</reference>
<dbReference type="CDD" id="cd18724">
    <property type="entry name" value="PIN_LabA-like"/>
    <property type="match status" value="1"/>
</dbReference>
<keyword evidence="2 4" id="KW-0863">Zinc-finger</keyword>
<keyword evidence="5" id="KW-0694">RNA-binding</keyword>
<evidence type="ECO:0000256" key="5">
    <source>
        <dbReference type="PROSITE-ProRule" id="PRU00176"/>
    </source>
</evidence>
<dbReference type="SUPFAM" id="SSF54928">
    <property type="entry name" value="RNA-binding domain, RBD"/>
    <property type="match status" value="1"/>
</dbReference>
<comment type="caution">
    <text evidence="9">The sequence shown here is derived from an EMBL/GenBank/DDBJ whole genome shotgun (WGS) entry which is preliminary data.</text>
</comment>
<dbReference type="OrthoDB" id="264520at2759"/>
<evidence type="ECO:0000259" key="8">
    <source>
        <dbReference type="PROSITE" id="PS50102"/>
    </source>
</evidence>
<protein>
    <recommendedName>
        <fullName evidence="11">RING-type domain-containing protein</fullName>
    </recommendedName>
</protein>
<feature type="region of interest" description="Disordered" evidence="6">
    <location>
        <begin position="268"/>
        <end position="313"/>
    </location>
</feature>
<dbReference type="InterPro" id="IPR001841">
    <property type="entry name" value="Znf_RING"/>
</dbReference>
<evidence type="ECO:0008006" key="11">
    <source>
        <dbReference type="Google" id="ProtNLM"/>
    </source>
</evidence>
<evidence type="ECO:0000259" key="7">
    <source>
        <dbReference type="PROSITE" id="PS50089"/>
    </source>
</evidence>
<feature type="compositionally biased region" description="Pro residues" evidence="6">
    <location>
        <begin position="295"/>
        <end position="313"/>
    </location>
</feature>
<dbReference type="InterPro" id="IPR035979">
    <property type="entry name" value="RBD_domain_sf"/>
</dbReference>
<evidence type="ECO:0000313" key="10">
    <source>
        <dbReference type="Proteomes" id="UP000663825"/>
    </source>
</evidence>
<evidence type="ECO:0000256" key="1">
    <source>
        <dbReference type="ARBA" id="ARBA00022723"/>
    </source>
</evidence>
<dbReference type="InterPro" id="IPR000504">
    <property type="entry name" value="RRM_dom"/>
</dbReference>
<dbReference type="PROSITE" id="PS50102">
    <property type="entry name" value="RRM"/>
    <property type="match status" value="1"/>
</dbReference>
<dbReference type="PROSITE" id="PS00518">
    <property type="entry name" value="ZF_RING_1"/>
    <property type="match status" value="1"/>
</dbReference>
<evidence type="ECO:0000256" key="3">
    <source>
        <dbReference type="ARBA" id="ARBA00022833"/>
    </source>
</evidence>
<feature type="domain" description="RING-type" evidence="7">
    <location>
        <begin position="20"/>
        <end position="59"/>
    </location>
</feature>
<dbReference type="Pfam" id="PF13445">
    <property type="entry name" value="zf-RING_UBOX"/>
    <property type="match status" value="1"/>
</dbReference>
<dbReference type="Gene3D" id="3.40.50.1010">
    <property type="entry name" value="5'-nuclease"/>
    <property type="match status" value="1"/>
</dbReference>
<dbReference type="CDD" id="cd00590">
    <property type="entry name" value="RRM_SF"/>
    <property type="match status" value="1"/>
</dbReference>
<dbReference type="PROSITE" id="PS50089">
    <property type="entry name" value="ZF_RING_2"/>
    <property type="match status" value="1"/>
</dbReference>
<dbReference type="InterPro" id="IPR017907">
    <property type="entry name" value="Znf_RING_CS"/>
</dbReference>
<dbReference type="InterPro" id="IPR013083">
    <property type="entry name" value="Znf_RING/FYVE/PHD"/>
</dbReference>
<dbReference type="Gene3D" id="3.30.70.330">
    <property type="match status" value="1"/>
</dbReference>
<evidence type="ECO:0000313" key="9">
    <source>
        <dbReference type="EMBL" id="CAF3343465.1"/>
    </source>
</evidence>
<feature type="domain" description="RRM" evidence="8">
    <location>
        <begin position="110"/>
        <end position="204"/>
    </location>
</feature>
<dbReference type="AlphaFoldDB" id="A0A817V261"/>
<dbReference type="InterPro" id="IPR012677">
    <property type="entry name" value="Nucleotide-bd_a/b_plait_sf"/>
</dbReference>
<dbReference type="EMBL" id="CAJNXB010003884">
    <property type="protein sequence ID" value="CAF3343465.1"/>
    <property type="molecule type" value="Genomic_DNA"/>
</dbReference>
<evidence type="ECO:0000256" key="6">
    <source>
        <dbReference type="SAM" id="MobiDB-lite"/>
    </source>
</evidence>
<gene>
    <name evidence="9" type="ORF">TIS948_LOCUS22589</name>
</gene>
<dbReference type="SMART" id="SM00184">
    <property type="entry name" value="RING"/>
    <property type="match status" value="1"/>
</dbReference>
<keyword evidence="1" id="KW-0479">Metal-binding</keyword>
<evidence type="ECO:0000256" key="4">
    <source>
        <dbReference type="PROSITE-ProRule" id="PRU00175"/>
    </source>
</evidence>
<keyword evidence="3" id="KW-0862">Zinc</keyword>
<proteinExistence type="predicted"/>
<dbReference type="Gene3D" id="3.30.40.10">
    <property type="entry name" value="Zinc/RING finger domain, C3HC4 (zinc finger)"/>
    <property type="match status" value="1"/>
</dbReference>
<dbReference type="GO" id="GO:0003723">
    <property type="term" value="F:RNA binding"/>
    <property type="evidence" value="ECO:0007669"/>
    <property type="project" value="UniProtKB-UniRule"/>
</dbReference>
<dbReference type="Pfam" id="PF00076">
    <property type="entry name" value="RRM_1"/>
    <property type="match status" value="1"/>
</dbReference>
<dbReference type="GO" id="GO:0008270">
    <property type="term" value="F:zinc ion binding"/>
    <property type="evidence" value="ECO:0007669"/>
    <property type="project" value="UniProtKB-KW"/>
</dbReference>
<dbReference type="Proteomes" id="UP000663825">
    <property type="component" value="Unassembled WGS sequence"/>
</dbReference>
<name>A0A817V261_9BILA</name>
<accession>A0A817V261</accession>
<sequence length="513" mass="57943">MATKLPTTKESRNFEDLVTCKICLKHFVDPRLLPCSHTYCFGCICKAASYTNGDFMCPLKDGTTVQQNQINSLRLNHAMAEVVKMVFDDYKQNNNPPSNSGGDRQRFKENMILVSGLPLDISEEHLLDKLWKVFSTVGNIKINQETKGASIDLFRKIDNKPPLNGTATITFEREESVVKAIEKYNGKCVPILNNNQIYVKKSEVTTGGNYATGLVHPSPNSTELKVWVKIEKRLARKEEFTCTIDIDDLKKRVFKEQNDRDLYEAYYRNQPLGPGERVPSGTTSDQPIVLRNIKPQPPEPGGPSPVTPKPVSAPEPFVSTDYHIIVDCSNIFIGSQTIRDPTTGATQKNPAIRVNVKNLVRVVENDKLKIYIKTRIAGGSKPPENLPVWKEWASCGYKCIVIERSVSGPEDGVDEMLHAQILQLLHIYKDTQTRSQVLVLVTGDGNINGGRTSFLQSVESVLTSNWSVELWSWERSLSQHFLSTQRFFPSRMTIKYLDSYRNDITFIQKPREN</sequence>
<evidence type="ECO:0000256" key="2">
    <source>
        <dbReference type="ARBA" id="ARBA00022771"/>
    </source>
</evidence>
<dbReference type="SUPFAM" id="SSF57850">
    <property type="entry name" value="RING/U-box"/>
    <property type="match status" value="1"/>
</dbReference>
<dbReference type="InterPro" id="IPR027370">
    <property type="entry name" value="Znf-RING_euk"/>
</dbReference>
<organism evidence="9 10">
    <name type="scientific">Rotaria socialis</name>
    <dbReference type="NCBI Taxonomy" id="392032"/>
    <lineage>
        <taxon>Eukaryota</taxon>
        <taxon>Metazoa</taxon>
        <taxon>Spiralia</taxon>
        <taxon>Gnathifera</taxon>
        <taxon>Rotifera</taxon>
        <taxon>Eurotatoria</taxon>
        <taxon>Bdelloidea</taxon>
        <taxon>Philodinida</taxon>
        <taxon>Philodinidae</taxon>
        <taxon>Rotaria</taxon>
    </lineage>
</organism>